<accession>A0A2G4YTQ8</accession>
<protein>
    <submittedName>
        <fullName evidence="4">Phosphate ABC transporter substrate-binding protein</fullName>
    </submittedName>
</protein>
<keyword evidence="1 2" id="KW-0732">Signal</keyword>
<dbReference type="Gene3D" id="3.40.190.10">
    <property type="entry name" value="Periplasmic binding protein-like II"/>
    <property type="match status" value="2"/>
</dbReference>
<dbReference type="AlphaFoldDB" id="A0A2G4YTQ8"/>
<name>A0A2G4YTQ8_9PROT</name>
<reference evidence="4 5" key="1">
    <citation type="submission" date="2017-10" db="EMBL/GenBank/DDBJ databases">
        <title>Frigbacter circumglobatus gen. nov. sp. nov., isolated from sediment cultured in situ.</title>
        <authorList>
            <person name="Zhao Z."/>
        </authorList>
    </citation>
    <scope>NUCLEOTIDE SEQUENCE [LARGE SCALE GENOMIC DNA]</scope>
    <source>
        <strain evidence="4 5">ZYL</strain>
    </source>
</reference>
<dbReference type="PANTHER" id="PTHR30570:SF1">
    <property type="entry name" value="PHOSPHATE-BINDING PROTEIN PSTS"/>
    <property type="match status" value="1"/>
</dbReference>
<evidence type="ECO:0000256" key="2">
    <source>
        <dbReference type="SAM" id="SignalP"/>
    </source>
</evidence>
<dbReference type="OrthoDB" id="9790048at2"/>
<dbReference type="Proteomes" id="UP000229730">
    <property type="component" value="Unassembled WGS sequence"/>
</dbReference>
<evidence type="ECO:0000259" key="3">
    <source>
        <dbReference type="Pfam" id="PF12849"/>
    </source>
</evidence>
<evidence type="ECO:0000313" key="5">
    <source>
        <dbReference type="Proteomes" id="UP000229730"/>
    </source>
</evidence>
<dbReference type="Pfam" id="PF12849">
    <property type="entry name" value="PBP_like_2"/>
    <property type="match status" value="1"/>
</dbReference>
<feature type="domain" description="PBP" evidence="3">
    <location>
        <begin position="19"/>
        <end position="306"/>
    </location>
</feature>
<dbReference type="InterPro" id="IPR050811">
    <property type="entry name" value="Phosphate_ABC_transporter"/>
</dbReference>
<keyword evidence="5" id="KW-1185">Reference proteome</keyword>
<dbReference type="RefSeq" id="WP_099471295.1">
    <property type="nucleotide sequence ID" value="NZ_CP041025.1"/>
</dbReference>
<evidence type="ECO:0000313" key="4">
    <source>
        <dbReference type="EMBL" id="PHZ85711.1"/>
    </source>
</evidence>
<dbReference type="InParanoid" id="A0A2G4YTQ8"/>
<feature type="signal peptide" evidence="2">
    <location>
        <begin position="1"/>
        <end position="22"/>
    </location>
</feature>
<organism evidence="4 5">
    <name type="scientific">Paremcibacter congregatus</name>
    <dbReference type="NCBI Taxonomy" id="2043170"/>
    <lineage>
        <taxon>Bacteria</taxon>
        <taxon>Pseudomonadati</taxon>
        <taxon>Pseudomonadota</taxon>
        <taxon>Alphaproteobacteria</taxon>
        <taxon>Emcibacterales</taxon>
        <taxon>Emcibacteraceae</taxon>
        <taxon>Paremcibacter</taxon>
    </lineage>
</organism>
<dbReference type="PANTHER" id="PTHR30570">
    <property type="entry name" value="PERIPLASMIC PHOSPHATE BINDING COMPONENT OF PHOSPHATE ABC TRANSPORTER"/>
    <property type="match status" value="1"/>
</dbReference>
<dbReference type="SUPFAM" id="SSF53850">
    <property type="entry name" value="Periplasmic binding protein-like II"/>
    <property type="match status" value="1"/>
</dbReference>
<comment type="caution">
    <text evidence="4">The sequence shown here is derived from an EMBL/GenBank/DDBJ whole genome shotgun (WGS) entry which is preliminary data.</text>
</comment>
<sequence length="341" mass="36290">MNLKSITISAALLAASGVAASAADQIRIVGSSTVYPFTTVVAERFGRTTKFATPIVESTGTGGGFKLFCESAALDTPSVSNASRAIKSSETALCAKNGVKDIIEVKVGYDGIVLANAKSAATFTVTTKDIFLALAHEIPDASGKMIPNPNKTWKDVNSALPNMKIEVLGPPPTSGTRDAFQELAMEGGCKQFPEIKAMKKKDKKAYKKICHSVREDGAYIEAGENDNLIVQRLQANPTALGIFGFSFLDQNTDTVKAAKINGVNATFDNIADGSYPISRPLFFYVKGAHVSKVGGLAQFVTEFTDDKASGDEGYLSERGLIPMSSAERTALRDQVLSRLSK</sequence>
<proteinExistence type="predicted"/>
<evidence type="ECO:0000256" key="1">
    <source>
        <dbReference type="ARBA" id="ARBA00022729"/>
    </source>
</evidence>
<gene>
    <name evidence="4" type="ORF">CRD36_03225</name>
</gene>
<dbReference type="EMBL" id="PDEM01000009">
    <property type="protein sequence ID" value="PHZ85711.1"/>
    <property type="molecule type" value="Genomic_DNA"/>
</dbReference>
<dbReference type="InterPro" id="IPR024370">
    <property type="entry name" value="PBP_domain"/>
</dbReference>
<feature type="chain" id="PRO_5013619768" evidence="2">
    <location>
        <begin position="23"/>
        <end position="341"/>
    </location>
</feature>